<reference evidence="2 3" key="1">
    <citation type="submission" date="2018-08" db="EMBL/GenBank/DDBJ databases">
        <title>A genome reference for cultivated species of the human gut microbiota.</title>
        <authorList>
            <person name="Zou Y."/>
            <person name="Xue W."/>
            <person name="Luo G."/>
        </authorList>
    </citation>
    <scope>NUCLEOTIDE SEQUENCE [LARGE SCALE GENOMIC DNA]</scope>
    <source>
        <strain evidence="2 3">TF10-34</strain>
    </source>
</reference>
<proteinExistence type="predicted"/>
<dbReference type="Pfam" id="PF21983">
    <property type="entry name" value="NikA-like"/>
    <property type="match status" value="1"/>
</dbReference>
<organism evidence="2 3">
    <name type="scientific">Bacteroides xylanisolvens</name>
    <dbReference type="NCBI Taxonomy" id="371601"/>
    <lineage>
        <taxon>Bacteria</taxon>
        <taxon>Pseudomonadati</taxon>
        <taxon>Bacteroidota</taxon>
        <taxon>Bacteroidia</taxon>
        <taxon>Bacteroidales</taxon>
        <taxon>Bacteroidaceae</taxon>
        <taxon>Bacteroides</taxon>
    </lineage>
</organism>
<sequence length="135" mass="15683">MKNNDNDKLIGENKEEEKDKKETRRILRLEARVTEDEYTKALELAQSCGLTMSDYVRRTALGHRPHLRLTEHEAEALCSLSDARGDLIRIVAAVKSIQADKRAIYFSDTRFVEQWMKAATKLISRWNQIEAYLNE</sequence>
<evidence type="ECO:0000256" key="1">
    <source>
        <dbReference type="SAM" id="MobiDB-lite"/>
    </source>
</evidence>
<evidence type="ECO:0008006" key="4">
    <source>
        <dbReference type="Google" id="ProtNLM"/>
    </source>
</evidence>
<gene>
    <name evidence="2" type="ORF">DXD03_14000</name>
</gene>
<protein>
    <recommendedName>
        <fullName evidence="4">Mobilization protein</fullName>
    </recommendedName>
</protein>
<dbReference type="EMBL" id="QSQU01000020">
    <property type="protein sequence ID" value="RGK60933.1"/>
    <property type="molecule type" value="Genomic_DNA"/>
</dbReference>
<dbReference type="Proteomes" id="UP000261210">
    <property type="component" value="Unassembled WGS sequence"/>
</dbReference>
<name>A0A3E4NCB0_9BACE</name>
<dbReference type="AlphaFoldDB" id="A0A3E4NCB0"/>
<comment type="caution">
    <text evidence="2">The sequence shown here is derived from an EMBL/GenBank/DDBJ whole genome shotgun (WGS) entry which is preliminary data.</text>
</comment>
<accession>A0A3E4NCB0</accession>
<evidence type="ECO:0000313" key="2">
    <source>
        <dbReference type="EMBL" id="RGK60933.1"/>
    </source>
</evidence>
<dbReference type="RefSeq" id="WP_117684155.1">
    <property type="nucleotide sequence ID" value="NZ_QSQU01000020.1"/>
</dbReference>
<feature type="region of interest" description="Disordered" evidence="1">
    <location>
        <begin position="1"/>
        <end position="22"/>
    </location>
</feature>
<dbReference type="InterPro" id="IPR053842">
    <property type="entry name" value="NikA-like"/>
</dbReference>
<evidence type="ECO:0000313" key="3">
    <source>
        <dbReference type="Proteomes" id="UP000261210"/>
    </source>
</evidence>